<name>A0A6I8LJJ4_9PSEU</name>
<evidence type="ECO:0000256" key="1">
    <source>
        <dbReference type="SAM" id="Phobius"/>
    </source>
</evidence>
<protein>
    <recommendedName>
        <fullName evidence="4">DUF4231 domain-containing protein</fullName>
    </recommendedName>
</protein>
<evidence type="ECO:0000313" key="3">
    <source>
        <dbReference type="Proteomes" id="UP000399805"/>
    </source>
</evidence>
<keyword evidence="3" id="KW-1185">Reference proteome</keyword>
<evidence type="ECO:0000313" key="2">
    <source>
        <dbReference type="EMBL" id="VVJ15459.1"/>
    </source>
</evidence>
<dbReference type="RefSeq" id="WP_155540952.1">
    <property type="nucleotide sequence ID" value="NZ_CABVGP010000001.1"/>
</dbReference>
<proteinExistence type="predicted"/>
<keyword evidence="1" id="KW-0812">Transmembrane</keyword>
<keyword evidence="1" id="KW-0472">Membrane</keyword>
<sequence length="165" mass="18729">MKPPIQSDPPTPGLSPLELAQDVLARIEKANEYARNRKSRFRRRAVSIRLVALALSATSTIILGLQNLDGWTGTAFALVAIVTVVSALEPFFAWRSLWVLMEEVQSRFYRLRDDLGFYVASTPPEQLDVEVIRAKFDDYQRVWDLVGQRWLEYRRADESSGKSGG</sequence>
<keyword evidence="1" id="KW-1133">Transmembrane helix</keyword>
<dbReference type="AlphaFoldDB" id="A0A6I8LJJ4"/>
<evidence type="ECO:0008006" key="4">
    <source>
        <dbReference type="Google" id="ProtNLM"/>
    </source>
</evidence>
<dbReference type="EMBL" id="CABVGP010000001">
    <property type="protein sequence ID" value="VVJ15459.1"/>
    <property type="molecule type" value="Genomic_DNA"/>
</dbReference>
<feature type="transmembrane region" description="Helical" evidence="1">
    <location>
        <begin position="46"/>
        <end position="65"/>
    </location>
</feature>
<feature type="transmembrane region" description="Helical" evidence="1">
    <location>
        <begin position="71"/>
        <end position="92"/>
    </location>
</feature>
<organism evidence="2 3">
    <name type="scientific">Amycolatopsis camponoti</name>
    <dbReference type="NCBI Taxonomy" id="2606593"/>
    <lineage>
        <taxon>Bacteria</taxon>
        <taxon>Bacillati</taxon>
        <taxon>Actinomycetota</taxon>
        <taxon>Actinomycetes</taxon>
        <taxon>Pseudonocardiales</taxon>
        <taxon>Pseudonocardiaceae</taxon>
        <taxon>Amycolatopsis</taxon>
    </lineage>
</organism>
<reference evidence="2 3" key="1">
    <citation type="submission" date="2019-09" db="EMBL/GenBank/DDBJ databases">
        <authorList>
            <person name="Leyn A S."/>
        </authorList>
    </citation>
    <scope>NUCLEOTIDE SEQUENCE [LARGE SCALE GENOMIC DNA]</scope>
    <source>
        <strain evidence="2">AA231_1</strain>
    </source>
</reference>
<accession>A0A6I8LJJ4</accession>
<gene>
    <name evidence="2" type="ORF">AA23TX_00480</name>
</gene>
<dbReference type="Proteomes" id="UP000399805">
    <property type="component" value="Unassembled WGS sequence"/>
</dbReference>
<dbReference type="NCBIfam" id="NF033634">
    <property type="entry name" value="SLATT_1"/>
    <property type="match status" value="1"/>
</dbReference>